<protein>
    <submittedName>
        <fullName evidence="1">Uncharacterized protein</fullName>
    </submittedName>
</protein>
<evidence type="ECO:0000313" key="1">
    <source>
        <dbReference type="EMBL" id="KAA6351922.1"/>
    </source>
</evidence>
<name>A0A5J4T208_9ZZZZ</name>
<proteinExistence type="predicted"/>
<dbReference type="AlphaFoldDB" id="A0A5J4T208"/>
<dbReference type="EMBL" id="SNRY01000007">
    <property type="protein sequence ID" value="KAA6351922.1"/>
    <property type="molecule type" value="Genomic_DNA"/>
</dbReference>
<gene>
    <name evidence="1" type="ORF">EZS27_000719</name>
</gene>
<sequence length="145" mass="16648">MKRLKQIAQNFLFCLFVLVMATGCKEEEEKFTQFPAPIWQVNSNTFSANMTAVVKLPPELAQYVQSEDQFAAFSGDVCRGTGINIDGLYYVAILGTPDDQSTIRFRYYNTRNRYLYTTRELFSFETDQVFGTTDEPEVLTFSIVK</sequence>
<reference evidence="1" key="1">
    <citation type="submission" date="2019-03" db="EMBL/GenBank/DDBJ databases">
        <title>Single cell metagenomics reveals metabolic interactions within the superorganism composed of flagellate Streblomastix strix and complex community of Bacteroidetes bacteria on its surface.</title>
        <authorList>
            <person name="Treitli S.C."/>
            <person name="Kolisko M."/>
            <person name="Husnik F."/>
            <person name="Keeling P."/>
            <person name="Hampl V."/>
        </authorList>
    </citation>
    <scope>NUCLEOTIDE SEQUENCE</scope>
    <source>
        <strain evidence="1">STM</strain>
    </source>
</reference>
<organism evidence="1">
    <name type="scientific">termite gut metagenome</name>
    <dbReference type="NCBI Taxonomy" id="433724"/>
    <lineage>
        <taxon>unclassified sequences</taxon>
        <taxon>metagenomes</taxon>
        <taxon>organismal metagenomes</taxon>
    </lineage>
</organism>
<dbReference type="PROSITE" id="PS51257">
    <property type="entry name" value="PROKAR_LIPOPROTEIN"/>
    <property type="match status" value="1"/>
</dbReference>
<accession>A0A5J4T208</accession>
<comment type="caution">
    <text evidence="1">The sequence shown here is derived from an EMBL/GenBank/DDBJ whole genome shotgun (WGS) entry which is preliminary data.</text>
</comment>